<dbReference type="HOGENOM" id="CLU_1019788_0_0_1"/>
<feature type="chain" id="PRO_5003890765" evidence="2">
    <location>
        <begin position="23"/>
        <end position="273"/>
    </location>
</feature>
<dbReference type="InParanoid" id="K5WMI8"/>
<dbReference type="RefSeq" id="XP_007399329.1">
    <property type="nucleotide sequence ID" value="XM_007399267.1"/>
</dbReference>
<feature type="compositionally biased region" description="Low complexity" evidence="1">
    <location>
        <begin position="95"/>
        <end position="107"/>
    </location>
</feature>
<evidence type="ECO:0000256" key="1">
    <source>
        <dbReference type="SAM" id="MobiDB-lite"/>
    </source>
</evidence>
<evidence type="ECO:0000313" key="4">
    <source>
        <dbReference type="Proteomes" id="UP000008370"/>
    </source>
</evidence>
<proteinExistence type="predicted"/>
<dbReference type="EMBL" id="JH930476">
    <property type="protein sequence ID" value="EKM51517.1"/>
    <property type="molecule type" value="Genomic_DNA"/>
</dbReference>
<dbReference type="AlphaFoldDB" id="K5WMI8"/>
<dbReference type="KEGG" id="pco:PHACADRAFT_186980"/>
<organism evidence="3 4">
    <name type="scientific">Phanerochaete carnosa (strain HHB-10118-sp)</name>
    <name type="common">White-rot fungus</name>
    <name type="synonym">Peniophora carnosa</name>
    <dbReference type="NCBI Taxonomy" id="650164"/>
    <lineage>
        <taxon>Eukaryota</taxon>
        <taxon>Fungi</taxon>
        <taxon>Dikarya</taxon>
        <taxon>Basidiomycota</taxon>
        <taxon>Agaricomycotina</taxon>
        <taxon>Agaricomycetes</taxon>
        <taxon>Polyporales</taxon>
        <taxon>Phanerochaetaceae</taxon>
        <taxon>Phanerochaete</taxon>
    </lineage>
</organism>
<evidence type="ECO:0000256" key="2">
    <source>
        <dbReference type="SAM" id="SignalP"/>
    </source>
</evidence>
<protein>
    <submittedName>
        <fullName evidence="3">Uncharacterized protein</fullName>
    </submittedName>
</protein>
<sequence length="273" mass="28996">MHVIRLISLVAALLSLTTGIMAFPRAAPSQMGAARAKHTSRLDALPGTLEPEKMTNAQRLARGLPPNKPVRLTLGHLKARASATVMTAVAAPKPTTTSSSCTTTTGTIEVSHNGNTNHTITSYLSESASADGSLGVTQNTSRALSVSYQSCRGDTNAAVNLTSHNAYLIGIPSGTAGDIIGPGSSNHAMLKMLVIRLLQAERRRVSNTVGSLQWTVDGIGNVFPQWIDANGSTSRLYYVYNTRSDSIILTGDVGKYLSAFPGQHAMDWHFIHV</sequence>
<dbReference type="OrthoDB" id="4584900at2759"/>
<dbReference type="GeneID" id="18910392"/>
<keyword evidence="4" id="KW-1185">Reference proteome</keyword>
<keyword evidence="2" id="KW-0732">Signal</keyword>
<gene>
    <name evidence="3" type="ORF">PHACADRAFT_186980</name>
</gene>
<evidence type="ECO:0000313" key="3">
    <source>
        <dbReference type="EMBL" id="EKM51517.1"/>
    </source>
</evidence>
<dbReference type="Proteomes" id="UP000008370">
    <property type="component" value="Unassembled WGS sequence"/>
</dbReference>
<accession>K5WMI8</accession>
<feature type="signal peptide" evidence="2">
    <location>
        <begin position="1"/>
        <end position="22"/>
    </location>
</feature>
<name>K5WMI8_PHACS</name>
<feature type="region of interest" description="Disordered" evidence="1">
    <location>
        <begin position="93"/>
        <end position="113"/>
    </location>
</feature>
<reference evidence="3 4" key="1">
    <citation type="journal article" date="2012" name="BMC Genomics">
        <title>Comparative genomics of the white-rot fungi, Phanerochaete carnosa and P. chrysosporium, to elucidate the genetic basis of the distinct wood types they colonize.</title>
        <authorList>
            <person name="Suzuki H."/>
            <person name="MacDonald J."/>
            <person name="Syed K."/>
            <person name="Salamov A."/>
            <person name="Hori C."/>
            <person name="Aerts A."/>
            <person name="Henrissat B."/>
            <person name="Wiebenga A."/>
            <person name="vanKuyk P.A."/>
            <person name="Barry K."/>
            <person name="Lindquist E."/>
            <person name="LaButti K."/>
            <person name="Lapidus A."/>
            <person name="Lucas S."/>
            <person name="Coutinho P."/>
            <person name="Gong Y."/>
            <person name="Samejima M."/>
            <person name="Mahadevan R."/>
            <person name="Abou-Zaid M."/>
            <person name="de Vries R.P."/>
            <person name="Igarashi K."/>
            <person name="Yadav J.S."/>
            <person name="Grigoriev I.V."/>
            <person name="Master E.R."/>
        </authorList>
    </citation>
    <scope>NUCLEOTIDE SEQUENCE [LARGE SCALE GENOMIC DNA]</scope>
    <source>
        <strain evidence="3 4">HHB-10118-sp</strain>
    </source>
</reference>